<dbReference type="STRING" id="1423813.FC26_GL002117"/>
<feature type="domain" description="HTH cro/C1-type" evidence="2">
    <location>
        <begin position="9"/>
        <end position="63"/>
    </location>
</feature>
<evidence type="ECO:0000256" key="1">
    <source>
        <dbReference type="ARBA" id="ARBA00023125"/>
    </source>
</evidence>
<dbReference type="PATRIC" id="fig|1423813.3.peg.2155"/>
<dbReference type="RefSeq" id="WP_057777229.1">
    <property type="nucleotide sequence ID" value="NZ_AYYY01000005.1"/>
</dbReference>
<keyword evidence="4" id="KW-1185">Reference proteome</keyword>
<organism evidence="3 4">
    <name type="scientific">Paucilactobacillus vaccinostercus DSM 20634</name>
    <dbReference type="NCBI Taxonomy" id="1423813"/>
    <lineage>
        <taxon>Bacteria</taxon>
        <taxon>Bacillati</taxon>
        <taxon>Bacillota</taxon>
        <taxon>Bacilli</taxon>
        <taxon>Lactobacillales</taxon>
        <taxon>Lactobacillaceae</taxon>
        <taxon>Paucilactobacillus</taxon>
    </lineage>
</organism>
<dbReference type="PANTHER" id="PTHR46558">
    <property type="entry name" value="TRACRIPTIONAL REGULATORY PROTEIN-RELATED-RELATED"/>
    <property type="match status" value="1"/>
</dbReference>
<accession>A0A0R2A663</accession>
<dbReference type="Proteomes" id="UP000051733">
    <property type="component" value="Unassembled WGS sequence"/>
</dbReference>
<name>A0A0R2A663_9LACO</name>
<dbReference type="InterPro" id="IPR001387">
    <property type="entry name" value="Cro/C1-type_HTH"/>
</dbReference>
<evidence type="ECO:0000313" key="3">
    <source>
        <dbReference type="EMBL" id="KRM62541.1"/>
    </source>
</evidence>
<keyword evidence="1" id="KW-0238">DNA-binding</keyword>
<evidence type="ECO:0000313" key="4">
    <source>
        <dbReference type="Proteomes" id="UP000051733"/>
    </source>
</evidence>
<dbReference type="PROSITE" id="PS50943">
    <property type="entry name" value="HTH_CROC1"/>
    <property type="match status" value="1"/>
</dbReference>
<dbReference type="InterPro" id="IPR010982">
    <property type="entry name" value="Lambda_DNA-bd_dom_sf"/>
</dbReference>
<dbReference type="GO" id="GO:0003677">
    <property type="term" value="F:DNA binding"/>
    <property type="evidence" value="ECO:0007669"/>
    <property type="project" value="UniProtKB-KW"/>
</dbReference>
<dbReference type="OrthoDB" id="2223110at2"/>
<reference evidence="3 4" key="1">
    <citation type="journal article" date="2015" name="Genome Announc.">
        <title>Expanding the biotechnology potential of lactobacilli through comparative genomics of 213 strains and associated genera.</title>
        <authorList>
            <person name="Sun Z."/>
            <person name="Harris H.M."/>
            <person name="McCann A."/>
            <person name="Guo C."/>
            <person name="Argimon S."/>
            <person name="Zhang W."/>
            <person name="Yang X."/>
            <person name="Jeffery I.B."/>
            <person name="Cooney J.C."/>
            <person name="Kagawa T.F."/>
            <person name="Liu W."/>
            <person name="Song Y."/>
            <person name="Salvetti E."/>
            <person name="Wrobel A."/>
            <person name="Rasinkangas P."/>
            <person name="Parkhill J."/>
            <person name="Rea M.C."/>
            <person name="O'Sullivan O."/>
            <person name="Ritari J."/>
            <person name="Douillard F.P."/>
            <person name="Paul Ross R."/>
            <person name="Yang R."/>
            <person name="Briner A.E."/>
            <person name="Felis G.E."/>
            <person name="de Vos W.M."/>
            <person name="Barrangou R."/>
            <person name="Klaenhammer T.R."/>
            <person name="Caufield P.W."/>
            <person name="Cui Y."/>
            <person name="Zhang H."/>
            <person name="O'Toole P.W."/>
        </authorList>
    </citation>
    <scope>NUCLEOTIDE SEQUENCE [LARGE SCALE GENOMIC DNA]</scope>
    <source>
        <strain evidence="3 4">DSM 20634</strain>
    </source>
</reference>
<sequence>MIENFGQNIKRLRQKHQITQEDLAIAIEVQKQAISNIERGKSYPSFENLDRIARFFNVSAVDLFGTPAEIEISSTTAILDRIDEYTDKTEHLFRLMHRIDDFSPRQIDGLSDQVHEIMSYFQPYTKINEDGTPETDNNDRPIIRQSKYRQLPIKEINALYNKINTINAYHQTQKNHLQKKMCTRPCQVDR</sequence>
<dbReference type="PANTHER" id="PTHR46558:SF11">
    <property type="entry name" value="HTH-TYPE TRANSCRIPTIONAL REGULATOR XRE"/>
    <property type="match status" value="1"/>
</dbReference>
<dbReference type="SMART" id="SM00530">
    <property type="entry name" value="HTH_XRE"/>
    <property type="match status" value="1"/>
</dbReference>
<proteinExistence type="predicted"/>
<gene>
    <name evidence="3" type="ORF">FC26_GL002117</name>
</gene>
<dbReference type="EMBL" id="AYYY01000005">
    <property type="protein sequence ID" value="KRM62541.1"/>
    <property type="molecule type" value="Genomic_DNA"/>
</dbReference>
<dbReference type="SUPFAM" id="SSF47413">
    <property type="entry name" value="lambda repressor-like DNA-binding domains"/>
    <property type="match status" value="1"/>
</dbReference>
<dbReference type="CDD" id="cd00093">
    <property type="entry name" value="HTH_XRE"/>
    <property type="match status" value="1"/>
</dbReference>
<comment type="caution">
    <text evidence="3">The sequence shown here is derived from an EMBL/GenBank/DDBJ whole genome shotgun (WGS) entry which is preliminary data.</text>
</comment>
<dbReference type="AlphaFoldDB" id="A0A0R2A663"/>
<dbReference type="Gene3D" id="1.10.260.40">
    <property type="entry name" value="lambda repressor-like DNA-binding domains"/>
    <property type="match status" value="1"/>
</dbReference>
<dbReference type="Pfam" id="PF01381">
    <property type="entry name" value="HTH_3"/>
    <property type="match status" value="1"/>
</dbReference>
<evidence type="ECO:0000259" key="2">
    <source>
        <dbReference type="PROSITE" id="PS50943"/>
    </source>
</evidence>
<protein>
    <recommendedName>
        <fullName evidence="2">HTH cro/C1-type domain-containing protein</fullName>
    </recommendedName>
</protein>